<comment type="caution">
    <text evidence="2">The sequence shown here is derived from an EMBL/GenBank/DDBJ whole genome shotgun (WGS) entry which is preliminary data.</text>
</comment>
<name>A0A814HVP2_9BILA</name>
<evidence type="ECO:0000313" key="3">
    <source>
        <dbReference type="Proteomes" id="UP000663854"/>
    </source>
</evidence>
<accession>A0A814HVP2</accession>
<evidence type="ECO:0000313" key="2">
    <source>
        <dbReference type="EMBL" id="CAF1015279.1"/>
    </source>
</evidence>
<reference evidence="2" key="1">
    <citation type="submission" date="2021-02" db="EMBL/GenBank/DDBJ databases">
        <authorList>
            <person name="Nowell W R."/>
        </authorList>
    </citation>
    <scope>NUCLEOTIDE SEQUENCE</scope>
</reference>
<feature type="compositionally biased region" description="Low complexity" evidence="1">
    <location>
        <begin position="60"/>
        <end position="74"/>
    </location>
</feature>
<feature type="compositionally biased region" description="Polar residues" evidence="1">
    <location>
        <begin position="179"/>
        <end position="211"/>
    </location>
</feature>
<dbReference type="AlphaFoldDB" id="A0A814HVP2"/>
<dbReference type="EMBL" id="CAJNOH010000364">
    <property type="protein sequence ID" value="CAF1015279.1"/>
    <property type="molecule type" value="Genomic_DNA"/>
</dbReference>
<feature type="compositionally biased region" description="Polar residues" evidence="1">
    <location>
        <begin position="153"/>
        <end position="163"/>
    </location>
</feature>
<feature type="compositionally biased region" description="Polar residues" evidence="1">
    <location>
        <begin position="86"/>
        <end position="95"/>
    </location>
</feature>
<evidence type="ECO:0000256" key="1">
    <source>
        <dbReference type="SAM" id="MobiDB-lite"/>
    </source>
</evidence>
<protein>
    <submittedName>
        <fullName evidence="2">Uncharacterized protein</fullName>
    </submittedName>
</protein>
<sequence>MASTYYDDAKRFTSRESIGASEEYSKPVYELEPDPSAKQLSAVTPHPFSRSIEGMTPHEVVPTTRRIIIVRNTTDPQDEQGKPIDTSVSSQSKSLEFSPRITDGRTSVYIIRRKIPPEDEKNPTSYYPPVEGSVQNSSTPLEYIHTPPPNPYSLGSRTLSPYHSPTKDPAQALVPSQKALISSTSYRSTSPQQSSKGIRRNSPSTNQTDTDWNGEHAKVTTGEE</sequence>
<dbReference type="Proteomes" id="UP000663854">
    <property type="component" value="Unassembled WGS sequence"/>
</dbReference>
<gene>
    <name evidence="2" type="ORF">PYM288_LOCUS15328</name>
</gene>
<feature type="region of interest" description="Disordered" evidence="1">
    <location>
        <begin position="1"/>
        <end position="224"/>
    </location>
</feature>
<organism evidence="2 3">
    <name type="scientific">Rotaria sordida</name>
    <dbReference type="NCBI Taxonomy" id="392033"/>
    <lineage>
        <taxon>Eukaryota</taxon>
        <taxon>Metazoa</taxon>
        <taxon>Spiralia</taxon>
        <taxon>Gnathifera</taxon>
        <taxon>Rotifera</taxon>
        <taxon>Eurotatoria</taxon>
        <taxon>Bdelloidea</taxon>
        <taxon>Philodinida</taxon>
        <taxon>Philodinidae</taxon>
        <taxon>Rotaria</taxon>
    </lineage>
</organism>
<proteinExistence type="predicted"/>